<dbReference type="PATRIC" id="fig|45076.6.peg.2682"/>
<dbReference type="InterPro" id="IPR057736">
    <property type="entry name" value="SAF_PseI/NeuA/NeuB"/>
</dbReference>
<dbReference type="InterPro" id="IPR051690">
    <property type="entry name" value="PseI-like"/>
</dbReference>
<evidence type="ECO:0000313" key="2">
    <source>
        <dbReference type="EMBL" id="KTD75872.1"/>
    </source>
</evidence>
<dbReference type="Gene3D" id="3.20.20.70">
    <property type="entry name" value="Aldolase class I"/>
    <property type="match status" value="1"/>
</dbReference>
<evidence type="ECO:0000259" key="1">
    <source>
        <dbReference type="PROSITE" id="PS50844"/>
    </source>
</evidence>
<dbReference type="InterPro" id="IPR013132">
    <property type="entry name" value="PseI/NeuA/B-like_N"/>
</dbReference>
<dbReference type="OrthoDB" id="9781701at2"/>
<reference evidence="2 3" key="1">
    <citation type="submission" date="2015-11" db="EMBL/GenBank/DDBJ databases">
        <title>Genomic analysis of 38 Legionella species identifies large and diverse effector repertoires.</title>
        <authorList>
            <person name="Burstein D."/>
            <person name="Amaro F."/>
            <person name="Zusman T."/>
            <person name="Lifshitz Z."/>
            <person name="Cohen O."/>
            <person name="Gilbert J.A."/>
            <person name="Pupko T."/>
            <person name="Shuman H.A."/>
            <person name="Segal G."/>
        </authorList>
    </citation>
    <scope>NUCLEOTIDE SEQUENCE [LARGE SCALE GENOMIC DNA]</scope>
    <source>
        <strain evidence="2 3">ATCC 49508</strain>
    </source>
</reference>
<dbReference type="SUPFAM" id="SSF51569">
    <property type="entry name" value="Aldolase"/>
    <property type="match status" value="1"/>
</dbReference>
<dbReference type="PANTHER" id="PTHR42966:SF1">
    <property type="entry name" value="SIALIC ACID SYNTHASE"/>
    <property type="match status" value="1"/>
</dbReference>
<dbReference type="Pfam" id="PF03102">
    <property type="entry name" value="NeuB"/>
    <property type="match status" value="1"/>
</dbReference>
<evidence type="ECO:0000313" key="3">
    <source>
        <dbReference type="Proteomes" id="UP000054662"/>
    </source>
</evidence>
<dbReference type="GO" id="GO:0016051">
    <property type="term" value="P:carbohydrate biosynthetic process"/>
    <property type="evidence" value="ECO:0007669"/>
    <property type="project" value="InterPro"/>
</dbReference>
<protein>
    <submittedName>
        <fullName evidence="2">Spore coat polysaccharide biosynthesis protein E</fullName>
    </submittedName>
</protein>
<gene>
    <name evidence="2" type="ORF">Lwor_2438</name>
</gene>
<dbReference type="InterPro" id="IPR013974">
    <property type="entry name" value="SAF"/>
</dbReference>
<dbReference type="Gene3D" id="3.90.1210.10">
    <property type="entry name" value="Antifreeze-like/N-acetylneuraminic acid synthase C-terminal domain"/>
    <property type="match status" value="1"/>
</dbReference>
<name>A0A0W1A3V8_9GAMM</name>
<dbReference type="CDD" id="cd11615">
    <property type="entry name" value="SAF_NeuB_like"/>
    <property type="match status" value="1"/>
</dbReference>
<sequence length="362" mass="40019">MERQFKLGPFDVSTETPPIFLAEVGSYFNGDYQLAKNMVETIIKASSLVPNQPVVLKTEILNDPEICLPGALQETYTCKNGQIKKENYRELIERKCMSLDKYAQLFAIIRNASMPFIVSVYDFTAVDFATEHGACALKIASANIVHIPLIRYAAAKGLPMIIDTGRSTIAEVFNAVNTARLAGCEDIIIQHSPDGHPALPEAHNLRLLQTYSKAFNLPVGLSDHHNGLEMLYISVALGASILEKGVHVYPDELDQDISHSMNLEDLPEVLQKVYDAWVSLGSTERNPRNLIKGVIGSSQRQCVVAKRDIQPGEILSLDNVRFAFPCLGIPVQHWDLAIGSSFTTPVKANTPVQWCDIKKNDS</sequence>
<proteinExistence type="predicted"/>
<dbReference type="EMBL" id="LNZC01000031">
    <property type="protein sequence ID" value="KTD75872.1"/>
    <property type="molecule type" value="Genomic_DNA"/>
</dbReference>
<dbReference type="STRING" id="45076.Lwor_2438"/>
<dbReference type="RefSeq" id="WP_058494194.1">
    <property type="nucleotide sequence ID" value="NZ_CBCRUR010000025.1"/>
</dbReference>
<dbReference type="Pfam" id="PF08666">
    <property type="entry name" value="SAF"/>
    <property type="match status" value="1"/>
</dbReference>
<dbReference type="InterPro" id="IPR036732">
    <property type="entry name" value="AFP_Neu5c_C_sf"/>
</dbReference>
<comment type="caution">
    <text evidence="2">The sequence shown here is derived from an EMBL/GenBank/DDBJ whole genome shotgun (WGS) entry which is preliminary data.</text>
</comment>
<organism evidence="2 3">
    <name type="scientific">Legionella worsleiensis</name>
    <dbReference type="NCBI Taxonomy" id="45076"/>
    <lineage>
        <taxon>Bacteria</taxon>
        <taxon>Pseudomonadati</taxon>
        <taxon>Pseudomonadota</taxon>
        <taxon>Gammaproteobacteria</taxon>
        <taxon>Legionellales</taxon>
        <taxon>Legionellaceae</taxon>
        <taxon>Legionella</taxon>
    </lineage>
</organism>
<dbReference type="Proteomes" id="UP000054662">
    <property type="component" value="Unassembled WGS sequence"/>
</dbReference>
<feature type="domain" description="AFP-like" evidence="1">
    <location>
        <begin position="302"/>
        <end position="360"/>
    </location>
</feature>
<dbReference type="AlphaFoldDB" id="A0A0W1A3V8"/>
<dbReference type="GO" id="GO:0047444">
    <property type="term" value="F:N-acylneuraminate-9-phosphate synthase activity"/>
    <property type="evidence" value="ECO:0007669"/>
    <property type="project" value="TreeGrafter"/>
</dbReference>
<dbReference type="SMART" id="SM00858">
    <property type="entry name" value="SAF"/>
    <property type="match status" value="1"/>
</dbReference>
<dbReference type="SUPFAM" id="SSF51269">
    <property type="entry name" value="AFP III-like domain"/>
    <property type="match status" value="1"/>
</dbReference>
<dbReference type="InterPro" id="IPR013785">
    <property type="entry name" value="Aldolase_TIM"/>
</dbReference>
<dbReference type="PANTHER" id="PTHR42966">
    <property type="entry name" value="N-ACETYLNEURAMINATE SYNTHASE"/>
    <property type="match status" value="1"/>
</dbReference>
<accession>A0A0W1A3V8</accession>
<dbReference type="PROSITE" id="PS50844">
    <property type="entry name" value="AFP_LIKE"/>
    <property type="match status" value="1"/>
</dbReference>
<keyword evidence="3" id="KW-1185">Reference proteome</keyword>
<dbReference type="InterPro" id="IPR006190">
    <property type="entry name" value="SAF_AFP_Neu5Ac"/>
</dbReference>